<comment type="caution">
    <text evidence="2">The sequence shown here is derived from an EMBL/GenBank/DDBJ whole genome shotgun (WGS) entry which is preliminary data.</text>
</comment>
<evidence type="ECO:0000313" key="2">
    <source>
        <dbReference type="EMBL" id="CAG8970928.1"/>
    </source>
</evidence>
<dbReference type="PANTHER" id="PTHR40628">
    <property type="entry name" value="CHROMO DOMAIN-CONTAINING PROTEIN"/>
    <property type="match status" value="1"/>
</dbReference>
<gene>
    <name evidence="2" type="ORF">HYALB_00000908</name>
</gene>
<feature type="compositionally biased region" description="Polar residues" evidence="1">
    <location>
        <begin position="1"/>
        <end position="27"/>
    </location>
</feature>
<dbReference type="OrthoDB" id="4232400at2759"/>
<reference evidence="2" key="1">
    <citation type="submission" date="2021-07" db="EMBL/GenBank/DDBJ databases">
        <authorList>
            <person name="Durling M."/>
        </authorList>
    </citation>
    <scope>NUCLEOTIDE SEQUENCE</scope>
</reference>
<dbReference type="PANTHER" id="PTHR40628:SF1">
    <property type="entry name" value="CHROMO DOMAIN-CONTAINING PROTEIN"/>
    <property type="match status" value="1"/>
</dbReference>
<proteinExistence type="predicted"/>
<feature type="region of interest" description="Disordered" evidence="1">
    <location>
        <begin position="1"/>
        <end position="89"/>
    </location>
</feature>
<dbReference type="AlphaFoldDB" id="A0A9N9LB57"/>
<dbReference type="Proteomes" id="UP000701801">
    <property type="component" value="Unassembled WGS sequence"/>
</dbReference>
<sequence>MYVLTTQPVTDRNTSFNMANEWKSSSTHKPKEQQKKTSIKKRNPFDTIPEIPLPDSPKTSIASTNTLQNENPFNAPPGDNEPTAAVPHIIAPPPMTSICTDWCIVDGDTHYARDLAWFKTYTPLIETAAGLIIQGIGTVELEVRTSRQDPSATRTIIMRDVLHIPDAVCNAFQPAFYEGCVLHADDEGLNFLVGRDREGNVCFLAEGGKRLMLKGNGVVGLEGRGFLGIDEMGGLGVHLSREERDLLFPPRRAVSYI</sequence>
<keyword evidence="3" id="KW-1185">Reference proteome</keyword>
<organism evidence="2 3">
    <name type="scientific">Hymenoscyphus albidus</name>
    <dbReference type="NCBI Taxonomy" id="595503"/>
    <lineage>
        <taxon>Eukaryota</taxon>
        <taxon>Fungi</taxon>
        <taxon>Dikarya</taxon>
        <taxon>Ascomycota</taxon>
        <taxon>Pezizomycotina</taxon>
        <taxon>Leotiomycetes</taxon>
        <taxon>Helotiales</taxon>
        <taxon>Helotiaceae</taxon>
        <taxon>Hymenoscyphus</taxon>
    </lineage>
</organism>
<name>A0A9N9LB57_9HELO</name>
<evidence type="ECO:0000313" key="3">
    <source>
        <dbReference type="Proteomes" id="UP000701801"/>
    </source>
</evidence>
<dbReference type="EMBL" id="CAJVRM010000003">
    <property type="protein sequence ID" value="CAG8970928.1"/>
    <property type="molecule type" value="Genomic_DNA"/>
</dbReference>
<evidence type="ECO:0000256" key="1">
    <source>
        <dbReference type="SAM" id="MobiDB-lite"/>
    </source>
</evidence>
<protein>
    <submittedName>
        <fullName evidence="2">Uncharacterized protein</fullName>
    </submittedName>
</protein>
<accession>A0A9N9LB57</accession>
<feature type="compositionally biased region" description="Polar residues" evidence="1">
    <location>
        <begin position="57"/>
        <end position="72"/>
    </location>
</feature>